<comment type="caution">
    <text evidence="3">The sequence shown here is derived from an EMBL/GenBank/DDBJ whole genome shotgun (WGS) entry which is preliminary data.</text>
</comment>
<evidence type="ECO:0000256" key="1">
    <source>
        <dbReference type="SAM" id="Phobius"/>
    </source>
</evidence>
<dbReference type="Gene3D" id="3.20.20.40">
    <property type="entry name" value="1, 4-beta cellobiohydrolase"/>
    <property type="match status" value="1"/>
</dbReference>
<gene>
    <name evidence="3" type="ORF">Poli38472_010349</name>
</gene>
<evidence type="ECO:0000256" key="2">
    <source>
        <dbReference type="SAM" id="SignalP"/>
    </source>
</evidence>
<keyword evidence="1" id="KW-1133">Transmembrane helix</keyword>
<dbReference type="InterPro" id="IPR016288">
    <property type="entry name" value="Beta_cellobiohydrolase"/>
</dbReference>
<dbReference type="AlphaFoldDB" id="A0A8K1C3I1"/>
<protein>
    <recommendedName>
        <fullName evidence="5">Glycoside hydrolase</fullName>
    </recommendedName>
</protein>
<dbReference type="PANTHER" id="PTHR34876:SF4">
    <property type="entry name" value="1,4-BETA-D-GLUCAN CELLOBIOHYDROLASE C-RELATED"/>
    <property type="match status" value="1"/>
</dbReference>
<proteinExistence type="predicted"/>
<dbReference type="PRINTS" id="PR00733">
    <property type="entry name" value="GLHYDRLASE6"/>
</dbReference>
<dbReference type="Pfam" id="PF01341">
    <property type="entry name" value="Glyco_hydro_6"/>
    <property type="match status" value="1"/>
</dbReference>
<organism evidence="3 4">
    <name type="scientific">Pythium oligandrum</name>
    <name type="common">Mycoparasitic fungus</name>
    <dbReference type="NCBI Taxonomy" id="41045"/>
    <lineage>
        <taxon>Eukaryota</taxon>
        <taxon>Sar</taxon>
        <taxon>Stramenopiles</taxon>
        <taxon>Oomycota</taxon>
        <taxon>Peronosporomycetes</taxon>
        <taxon>Pythiales</taxon>
        <taxon>Pythiaceae</taxon>
        <taxon>Pythium</taxon>
    </lineage>
</organism>
<keyword evidence="2" id="KW-0732">Signal</keyword>
<keyword evidence="1" id="KW-0472">Membrane</keyword>
<feature type="transmembrane region" description="Helical" evidence="1">
    <location>
        <begin position="346"/>
        <end position="367"/>
    </location>
</feature>
<evidence type="ECO:0008006" key="5">
    <source>
        <dbReference type="Google" id="ProtNLM"/>
    </source>
</evidence>
<name>A0A8K1C3I1_PYTOL</name>
<reference evidence="3" key="1">
    <citation type="submission" date="2019-03" db="EMBL/GenBank/DDBJ databases">
        <title>Long read genome sequence of the mycoparasitic Pythium oligandrum ATCC 38472 isolated from sugarbeet rhizosphere.</title>
        <authorList>
            <person name="Gaulin E."/>
        </authorList>
    </citation>
    <scope>NUCLEOTIDE SEQUENCE</scope>
    <source>
        <strain evidence="3">ATCC 38472_TT</strain>
    </source>
</reference>
<feature type="signal peptide" evidence="2">
    <location>
        <begin position="1"/>
        <end position="24"/>
    </location>
</feature>
<accession>A0A8K1C3I1</accession>
<keyword evidence="1" id="KW-0812">Transmembrane</keyword>
<dbReference type="SUPFAM" id="SSF51989">
    <property type="entry name" value="Glycosyl hydrolases family 6, cellulases"/>
    <property type="match status" value="1"/>
</dbReference>
<dbReference type="PANTHER" id="PTHR34876">
    <property type="match status" value="1"/>
</dbReference>
<sequence length="384" mass="41531">MKTVVRATAFLALCALWASDYARADDAALCSISPSTYASAKTEYPKYKVAIEQLENRGIATWYTDREGSDEHTKVAKRLIEACDDSTRLTTVVYGLPNKDCEAGYSSDGGNKDSEEYETFISSLADIVGDRKALYILEPDAVGLLGNGEDSCAEKYGYRDNLKSAIRILSKNLNADIYLDVGFWRLANSVKADAIAKIVRNITSAGRVKGITLNTSNYRGTRDMVQMCTNFQTAYGSKDLGCIIDTSRNYNAYTGEEWCNVRSGGIGHPPTSKTGIDNIDYFVWVKPPGESDGECDGDGHTSDAMVGPSAGSFFAKEFELLWDQGYFVKEEGMASVGSKSGVSTGAIVGICFGVVAGIVLVVGGIWFKRRQSSRPIGTNFAAVA</sequence>
<dbReference type="Proteomes" id="UP000794436">
    <property type="component" value="Unassembled WGS sequence"/>
</dbReference>
<dbReference type="GO" id="GO:0004553">
    <property type="term" value="F:hydrolase activity, hydrolyzing O-glycosyl compounds"/>
    <property type="evidence" value="ECO:0007669"/>
    <property type="project" value="InterPro"/>
</dbReference>
<evidence type="ECO:0000313" key="4">
    <source>
        <dbReference type="Proteomes" id="UP000794436"/>
    </source>
</evidence>
<dbReference type="OrthoDB" id="64893at2759"/>
<dbReference type="GO" id="GO:0030245">
    <property type="term" value="P:cellulose catabolic process"/>
    <property type="evidence" value="ECO:0007669"/>
    <property type="project" value="InterPro"/>
</dbReference>
<keyword evidence="4" id="KW-1185">Reference proteome</keyword>
<dbReference type="InterPro" id="IPR036434">
    <property type="entry name" value="Beta_cellobiohydrolase_sf"/>
</dbReference>
<feature type="chain" id="PRO_5035459147" description="Glycoside hydrolase" evidence="2">
    <location>
        <begin position="25"/>
        <end position="384"/>
    </location>
</feature>
<evidence type="ECO:0000313" key="3">
    <source>
        <dbReference type="EMBL" id="TMW55467.1"/>
    </source>
</evidence>
<dbReference type="EMBL" id="SPLM01000147">
    <property type="protein sequence ID" value="TMW55467.1"/>
    <property type="molecule type" value="Genomic_DNA"/>
</dbReference>